<protein>
    <submittedName>
        <fullName evidence="8">Rab3 GTPase-activating protein regulatory subunit</fullName>
    </submittedName>
</protein>
<gene>
    <name evidence="8" type="primary">RBGPR</name>
</gene>
<keyword evidence="4" id="KW-0963">Cytoplasm</keyword>
<dbReference type="GO" id="GO:0005737">
    <property type="term" value="C:cytoplasm"/>
    <property type="evidence" value="ECO:0007669"/>
    <property type="project" value="UniProtKB-SubCell"/>
</dbReference>
<evidence type="ECO:0000256" key="1">
    <source>
        <dbReference type="ARBA" id="ARBA00004496"/>
    </source>
</evidence>
<feature type="domain" description="Rab3-GAP regulatory subunit N-terminal" evidence="6">
    <location>
        <begin position="29"/>
        <end position="428"/>
    </location>
</feature>
<dbReference type="PANTHER" id="PTHR12472">
    <property type="entry name" value="RAB3-GAP REGULATORY DOMAIN"/>
    <property type="match status" value="1"/>
</dbReference>
<comment type="subcellular location">
    <subcellularLocation>
        <location evidence="1">Cytoplasm</location>
    </subcellularLocation>
</comment>
<feature type="compositionally biased region" description="Polar residues" evidence="5">
    <location>
        <begin position="903"/>
        <end position="914"/>
    </location>
</feature>
<organism evidence="8">
    <name type="scientific">Bactrocera dorsalis</name>
    <name type="common">Oriental fruit fly</name>
    <name type="synonym">Dacus dorsalis</name>
    <dbReference type="NCBI Taxonomy" id="27457"/>
    <lineage>
        <taxon>Eukaryota</taxon>
        <taxon>Metazoa</taxon>
        <taxon>Ecdysozoa</taxon>
        <taxon>Arthropoda</taxon>
        <taxon>Hexapoda</taxon>
        <taxon>Insecta</taxon>
        <taxon>Pterygota</taxon>
        <taxon>Neoptera</taxon>
        <taxon>Endopterygota</taxon>
        <taxon>Diptera</taxon>
        <taxon>Brachycera</taxon>
        <taxon>Muscomorpha</taxon>
        <taxon>Tephritoidea</taxon>
        <taxon>Tephritidae</taxon>
        <taxon>Bactrocera</taxon>
        <taxon>Bactrocera</taxon>
    </lineage>
</organism>
<dbReference type="KEGG" id="bdr:105224396"/>
<evidence type="ECO:0000259" key="6">
    <source>
        <dbReference type="Pfam" id="PF14655"/>
    </source>
</evidence>
<comment type="similarity">
    <text evidence="2">Belongs to the Rab3-GAP regulatory subunit family.</text>
</comment>
<dbReference type="InterPro" id="IPR026059">
    <property type="entry name" value="Rab3GAP2"/>
</dbReference>
<evidence type="ECO:0000256" key="5">
    <source>
        <dbReference type="SAM" id="MobiDB-lite"/>
    </source>
</evidence>
<feature type="domain" description="Rab3GAP regulatory subunit C-terminal" evidence="7">
    <location>
        <begin position="706"/>
        <end position="1319"/>
    </location>
</feature>
<dbReference type="GO" id="GO:0005096">
    <property type="term" value="F:GTPase activator activity"/>
    <property type="evidence" value="ECO:0007669"/>
    <property type="project" value="UniProtKB-KW"/>
</dbReference>
<evidence type="ECO:0000256" key="2">
    <source>
        <dbReference type="ARBA" id="ARBA00008153"/>
    </source>
</evidence>
<name>A0A034VHQ1_BACDO</name>
<dbReference type="PANTHER" id="PTHR12472:SF0">
    <property type="entry name" value="RAB3 GTPASE-ACTIVATING PROTEIN NON-CATALYTIC SUBUNIT"/>
    <property type="match status" value="1"/>
</dbReference>
<keyword evidence="3" id="KW-0343">GTPase activation</keyword>
<dbReference type="OrthoDB" id="2019917at2759"/>
<dbReference type="Pfam" id="PF14656">
    <property type="entry name" value="RAB3GAP2_C"/>
    <property type="match status" value="1"/>
</dbReference>
<dbReference type="InterPro" id="IPR029257">
    <property type="entry name" value="RAB3GAP2_C"/>
</dbReference>
<dbReference type="Pfam" id="PF14655">
    <property type="entry name" value="RAB3GAP2_N"/>
    <property type="match status" value="1"/>
</dbReference>
<dbReference type="EMBL" id="GAKP01017869">
    <property type="protein sequence ID" value="JAC41083.1"/>
    <property type="molecule type" value="Transcribed_RNA"/>
</dbReference>
<dbReference type="RefSeq" id="XP_011200770.2">
    <property type="nucleotide sequence ID" value="XM_011202468.4"/>
</dbReference>
<dbReference type="InterPro" id="IPR032839">
    <property type="entry name" value="RAB3GAP_N"/>
</dbReference>
<proteinExistence type="inferred from homology"/>
<evidence type="ECO:0000259" key="7">
    <source>
        <dbReference type="Pfam" id="PF14656"/>
    </source>
</evidence>
<sequence>MSCEVKTFGEIRDFHKVQEYFGLSHDENWLNAINFAISPTGELIALGQGEKLALLSSQWDNKSQVSTYVLSWCGELDDPNQIITSLLCLPIYGKGVSAGAEWTCIAIGLNSGMVLFYTDAGIKIFSQCYHEDPVLCIKAYSPPRHSEADSFLYITYNECMCIIKGADMLPLLVNMRLNFNRTYGRNAAIDTSGLPAADLLQFQKFKFSGQNGAIINDAALTGSRYVTMYDHIIEQAVGVGCYAKVNTTPVQHSMVVGVGAEPYLGFYYAEEGYRTTTLGEVAKGVLDLTYRSVWGKLFGQPEKPTDSSATHAQESMMRTRCRFHDGKRDGYTIALAPNGQLAAVTDNLDRVVLVDLRRGVLLRVWKGYRDAQCAFVPVKERSLKGVKTQHRKALFLVIYAPRLGCLEIWALQNGPKVAAFTVTKSGQLAYNTHGLMGVTPGLKVKSSTPNYCLFLDPSDGSIKEVQIPFHFALSETNSKTSRDIHLFRRLKNLLRNLDSTANIEEIVKISAEFQTIEVRQQCLDMLKKNKQLKPQIFHKIISAFADTLLSEVTDDDQSETNAEHENFKTIVLNYQRLAEFYVTMKRPTEVEFDDYLELDDCDLVTINQIILLLGDKCAELSPNENKAGAQLSGKVTFQEQCQEDGDFVDFLSIFKVDANDKLTLLREKIDSFGYISGQLFKEFFACGLCFEELKSATVKAKIPAEDLLILALHFWMDKPFRYQNCDEVIADMSRLAAMIKAICEVAGDRVNDYAYNEISQWWQDIREILLDCPKSFGLLAAIVCKSVAAKLRRGYREGSCDEGSQTEEEDKWEQISHDQAQWGLLIGKLEDISILGATVEHPIQCSEPVMPELPYEPPDCSLKYIVNGGKGIVTDLTAKWLINSRIHPMKIVPTELEVEESNAQESSQTPTNKEVTADNAAATPTDSGDVDQCLASNENAEDTAADPVLTKLLLLREHFPFSLEPGMLLSLMSWHYMVHWSKNLPLLEYMRASLACLSQFKPEDYALKHGICCMLWNAALKYPLQSTMKLIQKAGRLPKDKMCQQDIEMSAALVPNFLELCLQFLEHFISSLEHDSRELKFEESLTEGPLPLQYLALQQHNAIEELLHLHYELCAVLHLIASLQLKMPKPITNVFDAMANKAFFTDINKELPYELPEADLVLQQQREHFLCKAISASMDLIREDLEQLYTQEHMEFMAKIMSLAERWKLKKTALIRQQAVEMYAHSYDAQGEVLLKQLRDDEHVPRLLLEVAGKRLNLVANRSRDAYLKIASVGQQLLHYLDRLRETPSGTVQISASEASEINIIDLSKLVTHCFDLLSQREPTKYVHIAGQMFDACSILQD</sequence>
<evidence type="ECO:0000256" key="3">
    <source>
        <dbReference type="ARBA" id="ARBA00022468"/>
    </source>
</evidence>
<evidence type="ECO:0000313" key="8">
    <source>
        <dbReference type="EMBL" id="JAC41083.1"/>
    </source>
</evidence>
<evidence type="ECO:0000256" key="4">
    <source>
        <dbReference type="ARBA" id="ARBA00022490"/>
    </source>
</evidence>
<accession>A0A034VHQ1</accession>
<feature type="region of interest" description="Disordered" evidence="5">
    <location>
        <begin position="897"/>
        <end position="933"/>
    </location>
</feature>
<reference evidence="8" key="1">
    <citation type="journal article" date="2014" name="BMC Genomics">
        <title>Characterizing the developmental transcriptome of the oriental fruit fly, Bactrocera dorsalis (Diptera: Tephritidae) through comparative genomic analysis with Drosophila melanogaster utilizing modENCODE datasets.</title>
        <authorList>
            <person name="Geib S.M."/>
            <person name="Calla B."/>
            <person name="Hall B."/>
            <person name="Hou S."/>
            <person name="Manoukis N.C."/>
        </authorList>
    </citation>
    <scope>NUCLEOTIDE SEQUENCE</scope>
    <source>
        <strain evidence="8">Punador</strain>
    </source>
</reference>